<dbReference type="AlphaFoldDB" id="A0A2A9E9C5"/>
<protein>
    <submittedName>
        <fullName evidence="2">Sulfide:quinone oxidoreductase</fullName>
    </submittedName>
</protein>
<name>A0A2A9E9C5_9MICO</name>
<dbReference type="Pfam" id="PF07992">
    <property type="entry name" value="Pyr_redox_2"/>
    <property type="match status" value="1"/>
</dbReference>
<comment type="caution">
    <text evidence="2">The sequence shown here is derived from an EMBL/GenBank/DDBJ whole genome shotgun (WGS) entry which is preliminary data.</text>
</comment>
<dbReference type="RefSeq" id="WP_098455809.1">
    <property type="nucleotide sequence ID" value="NZ_PDJG01000001.1"/>
</dbReference>
<dbReference type="PANTHER" id="PTHR10632">
    <property type="entry name" value="SULFIDE:QUINONE OXIDOREDUCTASE"/>
    <property type="match status" value="1"/>
</dbReference>
<dbReference type="OrthoDB" id="9802771at2"/>
<evidence type="ECO:0000259" key="1">
    <source>
        <dbReference type="Pfam" id="PF07992"/>
    </source>
</evidence>
<dbReference type="EMBL" id="PDJG01000001">
    <property type="protein sequence ID" value="PFG34839.1"/>
    <property type="molecule type" value="Genomic_DNA"/>
</dbReference>
<dbReference type="Gene3D" id="3.50.50.60">
    <property type="entry name" value="FAD/NAD(P)-binding domain"/>
    <property type="match status" value="2"/>
</dbReference>
<dbReference type="SUPFAM" id="SSF51905">
    <property type="entry name" value="FAD/NAD(P)-binding domain"/>
    <property type="match status" value="2"/>
</dbReference>
<evidence type="ECO:0000313" key="3">
    <source>
        <dbReference type="Proteomes" id="UP000225548"/>
    </source>
</evidence>
<dbReference type="InterPro" id="IPR023753">
    <property type="entry name" value="FAD/NAD-binding_dom"/>
</dbReference>
<sequence length="404" mass="43804">MVPRRQHDVVIVGGGNAGLSLAGRLVRDGAKDVVVIEPERVHHYRPMLSYVAGGEATLDQLRRPQERVTPRGVRWHAGTVVAVDPERSVVRLAGGESIGYTDLVLCPGSQVDWDAIPGSEAAVRTPHAATSYLPDSAVDTWSMLSSLTSGRAVFVVGGQHVPCAPVALKPLFLAAEHWRREGVREQIEIDLLVEGDRLVDHARADRRLRDAAAEQGVRVRFGATVASVDAAARTLEVRARRDGTAAAVAPTTVTYDALYLAPPHRAPAWIAESGLACTADGGFLSVDPQTLQHVEHPNVWGLGDVAEVDALPSGGALRRQVPVVASNISARRTGAPMKRYDGYSIAPVAVSRRRLLLAEFDRAGRNQPSVPFPDLVRPRLSTWAFDRYLEPHIYFRQLLQGKVS</sequence>
<dbReference type="PANTHER" id="PTHR10632:SF2">
    <property type="entry name" value="SULFIDE:QUINONE OXIDOREDUCTASE, MITOCHONDRIAL"/>
    <property type="match status" value="1"/>
</dbReference>
<proteinExistence type="predicted"/>
<keyword evidence="3" id="KW-1185">Reference proteome</keyword>
<dbReference type="Proteomes" id="UP000225548">
    <property type="component" value="Unassembled WGS sequence"/>
</dbReference>
<dbReference type="InterPro" id="IPR015904">
    <property type="entry name" value="Sulphide_quinone_reductase"/>
</dbReference>
<dbReference type="GO" id="GO:0070224">
    <property type="term" value="F:sulfide:quinone oxidoreductase activity"/>
    <property type="evidence" value="ECO:0007669"/>
    <property type="project" value="TreeGrafter"/>
</dbReference>
<gene>
    <name evidence="2" type="ORF">ATL42_2767</name>
</gene>
<organism evidence="2 3">
    <name type="scientific">Sanguibacter antarcticus</name>
    <dbReference type="NCBI Taxonomy" id="372484"/>
    <lineage>
        <taxon>Bacteria</taxon>
        <taxon>Bacillati</taxon>
        <taxon>Actinomycetota</taxon>
        <taxon>Actinomycetes</taxon>
        <taxon>Micrococcales</taxon>
        <taxon>Sanguibacteraceae</taxon>
        <taxon>Sanguibacter</taxon>
    </lineage>
</organism>
<reference evidence="2 3" key="1">
    <citation type="submission" date="2017-10" db="EMBL/GenBank/DDBJ databases">
        <title>Sequencing the genomes of 1000 actinobacteria strains.</title>
        <authorList>
            <person name="Klenk H.-P."/>
        </authorList>
    </citation>
    <scope>NUCLEOTIDE SEQUENCE [LARGE SCALE GENOMIC DNA]</scope>
    <source>
        <strain evidence="2 3">DSM 18966</strain>
    </source>
</reference>
<evidence type="ECO:0000313" key="2">
    <source>
        <dbReference type="EMBL" id="PFG34839.1"/>
    </source>
</evidence>
<accession>A0A2A9E9C5</accession>
<dbReference type="GO" id="GO:0071949">
    <property type="term" value="F:FAD binding"/>
    <property type="evidence" value="ECO:0007669"/>
    <property type="project" value="TreeGrafter"/>
</dbReference>
<feature type="domain" description="FAD/NAD(P)-binding" evidence="1">
    <location>
        <begin position="7"/>
        <end position="309"/>
    </location>
</feature>
<dbReference type="InterPro" id="IPR036188">
    <property type="entry name" value="FAD/NAD-bd_sf"/>
</dbReference>
<dbReference type="GO" id="GO:0070221">
    <property type="term" value="P:sulfide oxidation, using sulfide:quinone oxidoreductase"/>
    <property type="evidence" value="ECO:0007669"/>
    <property type="project" value="TreeGrafter"/>
</dbReference>